<dbReference type="VEuPathDB" id="VectorBase:AALB20_029818"/>
<dbReference type="Gene3D" id="2.60.120.290">
    <property type="entry name" value="Spermadhesin, CUB domain"/>
    <property type="match status" value="1"/>
</dbReference>
<dbReference type="InterPro" id="IPR002042">
    <property type="entry name" value="Uricase"/>
</dbReference>
<evidence type="ECO:0000256" key="3">
    <source>
        <dbReference type="ARBA" id="ARBA00004831"/>
    </source>
</evidence>
<dbReference type="Pfam" id="PF00431">
    <property type="entry name" value="CUB"/>
    <property type="match status" value="1"/>
</dbReference>
<evidence type="ECO:0000256" key="1">
    <source>
        <dbReference type="ARBA" id="ARBA00003860"/>
    </source>
</evidence>
<evidence type="ECO:0000256" key="13">
    <source>
        <dbReference type="PROSITE-ProRule" id="PRU00059"/>
    </source>
</evidence>
<dbReference type="EnsemblMetazoa" id="AALB000624-RA">
    <property type="protein sequence ID" value="AALB000624-PA"/>
    <property type="gene ID" value="AALB000624"/>
</dbReference>
<feature type="compositionally biased region" description="Pro residues" evidence="14">
    <location>
        <begin position="664"/>
        <end position="683"/>
    </location>
</feature>
<dbReference type="VEuPathDB" id="VectorBase:AALB000624"/>
<dbReference type="Pfam" id="PF01014">
    <property type="entry name" value="Uricase"/>
    <property type="match status" value="2"/>
</dbReference>
<comment type="pathway">
    <text evidence="3">Purine metabolism; urate degradation; (S)-allantoin from urate: step 1/3.</text>
</comment>
<evidence type="ECO:0000256" key="4">
    <source>
        <dbReference type="ARBA" id="ARBA00009760"/>
    </source>
</evidence>
<organism evidence="15 16">
    <name type="scientific">Anopheles albimanus</name>
    <name type="common">New world malaria mosquito</name>
    <dbReference type="NCBI Taxonomy" id="7167"/>
    <lineage>
        <taxon>Eukaryota</taxon>
        <taxon>Metazoa</taxon>
        <taxon>Ecdysozoa</taxon>
        <taxon>Arthropoda</taxon>
        <taxon>Hexapoda</taxon>
        <taxon>Insecta</taxon>
        <taxon>Pterygota</taxon>
        <taxon>Neoptera</taxon>
        <taxon>Endopterygota</taxon>
        <taxon>Diptera</taxon>
        <taxon>Nematocera</taxon>
        <taxon>Culicoidea</taxon>
        <taxon>Culicidae</taxon>
        <taxon>Anophelinae</taxon>
        <taxon>Anopheles</taxon>
    </lineage>
</organism>
<accession>A0A182F2E3</accession>
<dbReference type="GO" id="GO:0004846">
    <property type="term" value="F:urate oxidase activity"/>
    <property type="evidence" value="ECO:0007669"/>
    <property type="project" value="UniProtKB-EC"/>
</dbReference>
<feature type="compositionally biased region" description="Basic and acidic residues" evidence="14">
    <location>
        <begin position="756"/>
        <end position="765"/>
    </location>
</feature>
<evidence type="ECO:0000313" key="16">
    <source>
        <dbReference type="Proteomes" id="UP000069272"/>
    </source>
</evidence>
<dbReference type="PROSITE" id="PS01180">
    <property type="entry name" value="CUB"/>
    <property type="match status" value="1"/>
</dbReference>
<dbReference type="CDD" id="cd00445">
    <property type="entry name" value="Uricase"/>
    <property type="match status" value="1"/>
</dbReference>
<dbReference type="InterPro" id="IPR019842">
    <property type="entry name" value="Uricase_CS"/>
</dbReference>
<dbReference type="EC" id="1.7.3.3" evidence="5"/>
<comment type="function">
    <text evidence="1">Catalyzes the oxidation of uric acid to 5-hydroxyisourate, which is further processed to form (S)-allantoin.</text>
</comment>
<evidence type="ECO:0000256" key="12">
    <source>
        <dbReference type="ARBA" id="ARBA00048818"/>
    </source>
</evidence>
<dbReference type="SMART" id="SM00042">
    <property type="entry name" value="CUB"/>
    <property type="match status" value="1"/>
</dbReference>
<dbReference type="PANTHER" id="PTHR42874">
    <property type="entry name" value="URICASE"/>
    <property type="match status" value="1"/>
</dbReference>
<keyword evidence="9" id="KW-0576">Peroxisome</keyword>
<evidence type="ECO:0000256" key="5">
    <source>
        <dbReference type="ARBA" id="ARBA00012598"/>
    </source>
</evidence>
<dbReference type="NCBIfam" id="TIGR03383">
    <property type="entry name" value="urate_oxi"/>
    <property type="match status" value="1"/>
</dbReference>
<evidence type="ECO:0000256" key="11">
    <source>
        <dbReference type="ARBA" id="ARBA00031317"/>
    </source>
</evidence>
<feature type="region of interest" description="Disordered" evidence="14">
    <location>
        <begin position="656"/>
        <end position="691"/>
    </location>
</feature>
<reference evidence="15 16" key="1">
    <citation type="journal article" date="2017" name="G3 (Bethesda)">
        <title>The Physical Genome Mapping of Anopheles albimanus Corrected Scaffold Misassemblies and Identified Interarm Rearrangements in Genus Anopheles.</title>
        <authorList>
            <person name="Artemov G.N."/>
            <person name="Peery A.N."/>
            <person name="Jiang X."/>
            <person name="Tu Z."/>
            <person name="Stegniy V.N."/>
            <person name="Sharakhova M.V."/>
            <person name="Sharakhov I.V."/>
        </authorList>
    </citation>
    <scope>NUCLEOTIDE SEQUENCE [LARGE SCALE GENOMIC DNA]</scope>
    <source>
        <strain evidence="15 16">ALBI9_A</strain>
    </source>
</reference>
<evidence type="ECO:0000313" key="15">
    <source>
        <dbReference type="EnsemblMetazoa" id="AALB000624-PA"/>
    </source>
</evidence>
<dbReference type="FunFam" id="3.10.270.10:FF:000002">
    <property type="entry name" value="Uricase"/>
    <property type="match status" value="1"/>
</dbReference>
<dbReference type="InterPro" id="IPR035914">
    <property type="entry name" value="Sperma_CUB_dom_sf"/>
</dbReference>
<keyword evidence="7" id="KW-0659">Purine metabolism</keyword>
<evidence type="ECO:0000256" key="14">
    <source>
        <dbReference type="SAM" id="MobiDB-lite"/>
    </source>
</evidence>
<feature type="region of interest" description="Disordered" evidence="14">
    <location>
        <begin position="715"/>
        <end position="773"/>
    </location>
</feature>
<feature type="region of interest" description="Disordered" evidence="14">
    <location>
        <begin position="577"/>
        <end position="607"/>
    </location>
</feature>
<evidence type="ECO:0000256" key="2">
    <source>
        <dbReference type="ARBA" id="ARBA00004275"/>
    </source>
</evidence>
<dbReference type="GO" id="GO:0005777">
    <property type="term" value="C:peroxisome"/>
    <property type="evidence" value="ECO:0007669"/>
    <property type="project" value="UniProtKB-SubCell"/>
</dbReference>
<dbReference type="GO" id="GO:0019628">
    <property type="term" value="P:urate catabolic process"/>
    <property type="evidence" value="ECO:0007669"/>
    <property type="project" value="TreeGrafter"/>
</dbReference>
<comment type="catalytic activity">
    <reaction evidence="12">
        <text>urate + O2 + H2O = 5-hydroxyisourate + H2O2</text>
        <dbReference type="Rhea" id="RHEA:21368"/>
        <dbReference type="ChEBI" id="CHEBI:15377"/>
        <dbReference type="ChEBI" id="CHEBI:15379"/>
        <dbReference type="ChEBI" id="CHEBI:16240"/>
        <dbReference type="ChEBI" id="CHEBI:17775"/>
        <dbReference type="ChEBI" id="CHEBI:18072"/>
        <dbReference type="EC" id="1.7.3.3"/>
    </reaction>
</comment>
<dbReference type="STRING" id="7167.A0A182F2E3"/>
<keyword evidence="10" id="KW-1015">Disulfide bond</keyword>
<evidence type="ECO:0000256" key="8">
    <source>
        <dbReference type="ARBA" id="ARBA00023002"/>
    </source>
</evidence>
<evidence type="ECO:0000256" key="10">
    <source>
        <dbReference type="ARBA" id="ARBA00023157"/>
    </source>
</evidence>
<protein>
    <recommendedName>
        <fullName evidence="6">Uricase</fullName>
        <ecNumber evidence="5">1.7.3.3</ecNumber>
    </recommendedName>
    <alternativeName>
        <fullName evidence="11">Urate oxidase</fullName>
    </alternativeName>
</protein>
<dbReference type="GO" id="GO:0006145">
    <property type="term" value="P:purine nucleobase catabolic process"/>
    <property type="evidence" value="ECO:0007669"/>
    <property type="project" value="TreeGrafter"/>
</dbReference>
<dbReference type="CDD" id="cd00041">
    <property type="entry name" value="CUB"/>
    <property type="match status" value="1"/>
</dbReference>
<dbReference type="PRINTS" id="PR00093">
    <property type="entry name" value="URICASE"/>
</dbReference>
<dbReference type="InterPro" id="IPR000859">
    <property type="entry name" value="CUB_dom"/>
</dbReference>
<reference evidence="15" key="2">
    <citation type="submission" date="2022-08" db="UniProtKB">
        <authorList>
            <consortium name="EnsemblMetazoa"/>
        </authorList>
    </citation>
    <scope>IDENTIFICATION</scope>
    <source>
        <strain evidence="15">STECLA/ALBI9_A</strain>
    </source>
</reference>
<dbReference type="AlphaFoldDB" id="A0A182F2E3"/>
<dbReference type="PROSITE" id="PS00366">
    <property type="entry name" value="URICASE"/>
    <property type="match status" value="1"/>
</dbReference>
<comment type="caution">
    <text evidence="13">Lacks conserved residue(s) required for the propagation of feature annotation.</text>
</comment>
<dbReference type="SUPFAM" id="SSF55620">
    <property type="entry name" value="Tetrahydrobiopterin biosynthesis enzymes-like"/>
    <property type="match status" value="2"/>
</dbReference>
<dbReference type="Proteomes" id="UP000069272">
    <property type="component" value="Chromosome 2L"/>
</dbReference>
<dbReference type="Gene3D" id="3.10.270.10">
    <property type="entry name" value="Urate Oxidase"/>
    <property type="match status" value="1"/>
</dbReference>
<dbReference type="SUPFAM" id="SSF49854">
    <property type="entry name" value="Spermadhesin, CUB domain"/>
    <property type="match status" value="2"/>
</dbReference>
<keyword evidence="16" id="KW-1185">Reference proteome</keyword>
<comment type="subcellular location">
    <subcellularLocation>
        <location evidence="2">Peroxisome</location>
    </subcellularLocation>
</comment>
<evidence type="ECO:0000256" key="6">
    <source>
        <dbReference type="ARBA" id="ARBA00017098"/>
    </source>
</evidence>
<evidence type="ECO:0000256" key="9">
    <source>
        <dbReference type="ARBA" id="ARBA00023140"/>
    </source>
</evidence>
<evidence type="ECO:0000256" key="7">
    <source>
        <dbReference type="ARBA" id="ARBA00022631"/>
    </source>
</evidence>
<keyword evidence="8" id="KW-0560">Oxidoreductase</keyword>
<dbReference type="VEuPathDB" id="VectorBase:AALB20_026364"/>
<proteinExistence type="inferred from homology"/>
<comment type="similarity">
    <text evidence="4">Belongs to the uricase family.</text>
</comment>
<dbReference type="PANTHER" id="PTHR42874:SF1">
    <property type="entry name" value="URICASE"/>
    <property type="match status" value="1"/>
</dbReference>
<name>A0A182F2E3_ANOAL</name>
<feature type="compositionally biased region" description="Pro residues" evidence="14">
    <location>
        <begin position="591"/>
        <end position="607"/>
    </location>
</feature>
<feature type="compositionally biased region" description="Polar residues" evidence="14">
    <location>
        <begin position="725"/>
        <end position="734"/>
    </location>
</feature>
<sequence length="1036" mass="116017">MMSRKLLDESNAYQQQLEGENAQFQISNYGYGKDSVKVMHVVRNGQVHSIKEFEVGTKLKLRSQKDYLEGDNSDIVATDSQKNTVYLLARKHGLQSPEEFGMLLCHHFLDKYSHVEEVSIHIEEYPWSRMGFGTGPYKDLHNHAFVFTPTALRYTDVTQKRTEPKPTIISGMMNLRVLKTTQSAFVNFVDDEYRSLPDQHDRIFSTVVRSSWQYSTATGVDFDYCWNKVMQCILNNFAGDAEKGIFSPSVQHTLYLAEKQVLEMVPQISSIDMSMPNKHYFTFDFSKFPKVIKDPQLKEETVYVPVDKPAGIIYAQLDRKSDHAGKSKLDLKMAKLITIAIMKLTVLIGLFKWSIATTLASDENGISDGIPSDASTPPAYFEMINDYDRSDGGSSNGELVPIPYGALAQTSDRRSVVECGGVYKRLQSEIRSPGYPDGYQTLLHCEYTFKSPFVCSSQYHFQFLDFSLEPSRNCTKDRLVIGEEEVLCGTVIGSKLYDAPGGLLRMKLVTDGWRSERGFRILVTRQPCSDDNEAEESSTAYTVFSTIQVAEEGTESSAEETTTVEPTGYRKIVSSRQDIPPEFNPGGNGYLPPPTVQPTYPTPGYPNPTNPPQAYPCPAPCLYPSWGCSPPNYPYVPPLPPRVPCDPRYQTCPPQYPGSYPSYPQQPSPSYPSYPQQPQPQYPGYPSYPQQPSYPSYPQYPGCTGNPCAPGSQYPSPVYPGYPQQPGTEGTNSIGGPPPGFEPVKSESEAEFPEPTTERAPREPEPQSQVSFVPGLGPSACCRNAFSQRRFYLSSANFPSQHTINQDCVVQIQRHSPFVCRLVIHFKFFAFGNDQFPACPGGFVEIDGRRICGCRTGQTYRTLDFGPYPSKTIRIHSDAGRFPGVQGFLLDIYQEDCQQGGPLKRSDEDRLVQRQASPVGGRYSYEMGRVEGRLLHVPVQTVQTTNSTTTQQTTRQYYFYDMNDAQPVQKPKEPVGAGTFLTPVYLRSGAGSEKFVQPGYTPQLLGGGGNRCVFTTADWLRLKLDWLWVFKPVCLV</sequence>